<evidence type="ECO:0000313" key="3">
    <source>
        <dbReference type="Proteomes" id="UP000000539"/>
    </source>
</evidence>
<reference evidence="2" key="2">
    <citation type="submission" date="2025-08" db="UniProtKB">
        <authorList>
            <consortium name="Ensembl"/>
        </authorList>
    </citation>
    <scope>IDENTIFICATION</scope>
    <source>
        <strain evidence="2">broiler</strain>
    </source>
</reference>
<feature type="region of interest" description="Disordered" evidence="1">
    <location>
        <begin position="1"/>
        <end position="46"/>
    </location>
</feature>
<keyword evidence="3" id="KW-1185">Reference proteome</keyword>
<evidence type="ECO:0000313" key="2">
    <source>
        <dbReference type="Ensembl" id="ENSGALP00010010959.1"/>
    </source>
</evidence>
<evidence type="ECO:0000256" key="1">
    <source>
        <dbReference type="SAM" id="MobiDB-lite"/>
    </source>
</evidence>
<proteinExistence type="predicted"/>
<reference evidence="2" key="3">
    <citation type="submission" date="2025-09" db="UniProtKB">
        <authorList>
            <consortium name="Ensembl"/>
        </authorList>
    </citation>
    <scope>IDENTIFICATION</scope>
    <source>
        <strain evidence="2">broiler</strain>
    </source>
</reference>
<dbReference type="AlphaFoldDB" id="A0A8V0XRX8"/>
<protein>
    <submittedName>
        <fullName evidence="2">Uncharacterized protein</fullName>
    </submittedName>
</protein>
<accession>A0A8V0XRX8</accession>
<organism evidence="2 3">
    <name type="scientific">Gallus gallus</name>
    <name type="common">Chicken</name>
    <dbReference type="NCBI Taxonomy" id="9031"/>
    <lineage>
        <taxon>Eukaryota</taxon>
        <taxon>Metazoa</taxon>
        <taxon>Chordata</taxon>
        <taxon>Craniata</taxon>
        <taxon>Vertebrata</taxon>
        <taxon>Euteleostomi</taxon>
        <taxon>Archelosauria</taxon>
        <taxon>Archosauria</taxon>
        <taxon>Dinosauria</taxon>
        <taxon>Saurischia</taxon>
        <taxon>Theropoda</taxon>
        <taxon>Coelurosauria</taxon>
        <taxon>Aves</taxon>
        <taxon>Neognathae</taxon>
        <taxon>Galloanserae</taxon>
        <taxon>Galliformes</taxon>
        <taxon>Phasianidae</taxon>
        <taxon>Phasianinae</taxon>
        <taxon>Gallus</taxon>
    </lineage>
</organism>
<dbReference type="Proteomes" id="UP000000539">
    <property type="component" value="Chromosome 13"/>
</dbReference>
<sequence>MVPHKAGLGHSRVRDAHLPEPSSRMAGGLNAPQPRQALGQSCSALPPASNELSALPCFLVQLNQGIPEAGCKRTGAGKLN</sequence>
<reference evidence="2" key="1">
    <citation type="submission" date="2020-11" db="EMBL/GenBank/DDBJ databases">
        <title>Gallus gallus (Chicken) genome, bGalGal1, GRCg7b, maternal haplotype autosomes + Z &amp; W.</title>
        <authorList>
            <person name="Warren W."/>
            <person name="Formenti G."/>
            <person name="Fedrigo O."/>
            <person name="Haase B."/>
            <person name="Mountcastle J."/>
            <person name="Balacco J."/>
            <person name="Tracey A."/>
            <person name="Schneider V."/>
            <person name="Okimoto R."/>
            <person name="Cheng H."/>
            <person name="Hawken R."/>
            <person name="Howe K."/>
            <person name="Jarvis E.D."/>
        </authorList>
    </citation>
    <scope>NUCLEOTIDE SEQUENCE [LARGE SCALE GENOMIC DNA]</scope>
    <source>
        <strain evidence="2">Broiler</strain>
    </source>
</reference>
<dbReference type="Ensembl" id="ENSGALT00010019411.1">
    <property type="protein sequence ID" value="ENSGALP00010010959.1"/>
    <property type="gene ID" value="ENSGALG00010008138.1"/>
</dbReference>
<name>A0A8V0XRX8_CHICK</name>